<dbReference type="Proteomes" id="UP001344888">
    <property type="component" value="Unassembled WGS sequence"/>
</dbReference>
<keyword evidence="2" id="KW-0732">Signal</keyword>
<feature type="region of interest" description="Disordered" evidence="1">
    <location>
        <begin position="23"/>
        <end position="47"/>
    </location>
</feature>
<feature type="chain" id="PRO_5043488588" description="Lipoprotein" evidence="2">
    <location>
        <begin position="22"/>
        <end position="220"/>
    </location>
</feature>
<comment type="caution">
    <text evidence="3">The sequence shown here is derived from an EMBL/GenBank/DDBJ whole genome shotgun (WGS) entry which is preliminary data.</text>
</comment>
<accession>A0AAW9NRX6</accession>
<feature type="compositionally biased region" description="Basic and acidic residues" evidence="1">
    <location>
        <begin position="23"/>
        <end position="35"/>
    </location>
</feature>
<sequence length="220" mass="24531">MKKVLLSACFGLLLLAGCVDKAEKPKEEPVEKNDVAENQGQQEEEKVEVVTFEDVDAESKASVEKLVKKYNAMVEIMKQDEEEPVEIASMSEPITNELSEEENGFSQTLLDTDILGYEGHYTIIAKYNVEKKVTGYNLSVEGMELNLQDEEGDEMLEFFTSAAVLTGSLGLDIDLYEIEFSNALENDLDKHSFTNGNYTISANLEDFLAGDIVIDFDLTN</sequence>
<evidence type="ECO:0000256" key="2">
    <source>
        <dbReference type="SAM" id="SignalP"/>
    </source>
</evidence>
<feature type="signal peptide" evidence="2">
    <location>
        <begin position="1"/>
        <end position="21"/>
    </location>
</feature>
<proteinExistence type="predicted"/>
<organism evidence="3 4">
    <name type="scientific">Metasolibacillus meyeri</name>
    <dbReference type="NCBI Taxonomy" id="1071052"/>
    <lineage>
        <taxon>Bacteria</taxon>
        <taxon>Bacillati</taxon>
        <taxon>Bacillota</taxon>
        <taxon>Bacilli</taxon>
        <taxon>Bacillales</taxon>
        <taxon>Caryophanaceae</taxon>
        <taxon>Metasolibacillus</taxon>
    </lineage>
</organism>
<keyword evidence="4" id="KW-1185">Reference proteome</keyword>
<dbReference type="RefSeq" id="WP_326123602.1">
    <property type="nucleotide sequence ID" value="NZ_JARSFG010000016.1"/>
</dbReference>
<evidence type="ECO:0008006" key="5">
    <source>
        <dbReference type="Google" id="ProtNLM"/>
    </source>
</evidence>
<evidence type="ECO:0000256" key="1">
    <source>
        <dbReference type="SAM" id="MobiDB-lite"/>
    </source>
</evidence>
<name>A0AAW9NRX6_9BACL</name>
<dbReference type="PROSITE" id="PS51257">
    <property type="entry name" value="PROKAR_LIPOPROTEIN"/>
    <property type="match status" value="1"/>
</dbReference>
<evidence type="ECO:0000313" key="4">
    <source>
        <dbReference type="Proteomes" id="UP001344888"/>
    </source>
</evidence>
<reference evidence="3 4" key="1">
    <citation type="submission" date="2023-03" db="EMBL/GenBank/DDBJ databases">
        <title>Bacillus Genome Sequencing.</title>
        <authorList>
            <person name="Dunlap C."/>
        </authorList>
    </citation>
    <scope>NUCLEOTIDE SEQUENCE [LARGE SCALE GENOMIC DNA]</scope>
    <source>
        <strain evidence="3 4">B-59205</strain>
    </source>
</reference>
<dbReference type="EMBL" id="JARSFG010000016">
    <property type="protein sequence ID" value="MEC1179112.1"/>
    <property type="molecule type" value="Genomic_DNA"/>
</dbReference>
<evidence type="ECO:0000313" key="3">
    <source>
        <dbReference type="EMBL" id="MEC1179112.1"/>
    </source>
</evidence>
<protein>
    <recommendedName>
        <fullName evidence="5">Lipoprotein</fullName>
    </recommendedName>
</protein>
<dbReference type="AlphaFoldDB" id="A0AAW9NRX6"/>
<gene>
    <name evidence="3" type="ORF">P9B03_11515</name>
</gene>